<sequence length="460" mass="54545">MKKIIFLLFLIISSQSYSQRNLKIESTESYELGNIILALTKYGKEDPWDVQKIPPYYNKILTYFKPFKNHPLLDSVNYSRKDWEKFLGFRTDFYAFSFDENGKLKRNYPFNSFGPKEVDKNLDLINDFVKKSNYREFYTKHKKFYNELMSNYKEYYFINQSFNFLDKIAPDTKFNNEKNYVIAISPLVGGQNCHRDIDSLTTVDFPNIGEDLILGKMNNNISTRVIDNHSIFTEMDHGYVNPISEKYKELITKNFNYEKWDNKSGYTGINSFNEYMTWAVYDIFIKENFPKENTDSISNIYWKQNASRGFVAQNLFSKKLIELYNRSKSKKLEDLYKPMLKWSKKTENKISQPKLLNSDTENFITLKDNLVELSFSEPMQKSKNIEIILIQFENGKQTRNQKNIRIEKPIWSKDGKKLSFNLKPEFKQYAIGFHIWNSLNGLYSQNGILLNQQSYILVKK</sequence>
<dbReference type="Proteomes" id="UP000608754">
    <property type="component" value="Unassembled WGS sequence"/>
</dbReference>
<gene>
    <name evidence="1" type="ORF">IM532_13445</name>
</gene>
<name>A0A8J7GA83_9FLAO</name>
<dbReference type="AlphaFoldDB" id="A0A8J7GA83"/>
<organism evidence="1 2">
    <name type="scientific">Faecalibacter rhinopitheci</name>
    <dbReference type="NCBI Taxonomy" id="2779678"/>
    <lineage>
        <taxon>Bacteria</taxon>
        <taxon>Pseudomonadati</taxon>
        <taxon>Bacteroidota</taxon>
        <taxon>Flavobacteriia</taxon>
        <taxon>Flavobacteriales</taxon>
        <taxon>Weeksellaceae</taxon>
        <taxon>Faecalibacter</taxon>
    </lineage>
</organism>
<accession>A0A8J7GA83</accession>
<proteinExistence type="predicted"/>
<dbReference type="RefSeq" id="WP_194184014.1">
    <property type="nucleotide sequence ID" value="NZ_JADGIK010000024.1"/>
</dbReference>
<dbReference type="EMBL" id="JADGIK010000024">
    <property type="protein sequence ID" value="MBF0598430.1"/>
    <property type="molecule type" value="Genomic_DNA"/>
</dbReference>
<evidence type="ECO:0000313" key="2">
    <source>
        <dbReference type="Proteomes" id="UP000608754"/>
    </source>
</evidence>
<keyword evidence="2" id="KW-1185">Reference proteome</keyword>
<protein>
    <submittedName>
        <fullName evidence="1">DUF4932 domain-containing protein</fullName>
    </submittedName>
</protein>
<evidence type="ECO:0000313" key="1">
    <source>
        <dbReference type="EMBL" id="MBF0598430.1"/>
    </source>
</evidence>
<comment type="caution">
    <text evidence="1">The sequence shown here is derived from an EMBL/GenBank/DDBJ whole genome shotgun (WGS) entry which is preliminary data.</text>
</comment>
<reference evidence="1" key="1">
    <citation type="submission" date="2020-10" db="EMBL/GenBank/DDBJ databases">
        <authorList>
            <person name="Lu T."/>
            <person name="Wang Q."/>
            <person name="Han X."/>
        </authorList>
    </citation>
    <scope>NUCLEOTIDE SEQUENCE</scope>
    <source>
        <strain evidence="1">WQ 117</strain>
    </source>
</reference>